<dbReference type="GO" id="GO:0046872">
    <property type="term" value="F:metal ion binding"/>
    <property type="evidence" value="ECO:0007669"/>
    <property type="project" value="UniProtKB-KW"/>
</dbReference>
<evidence type="ECO:0000256" key="2">
    <source>
        <dbReference type="SAM" id="MobiDB-lite"/>
    </source>
</evidence>
<dbReference type="OrthoDB" id="414569at2759"/>
<dbReference type="CDD" id="cd07250">
    <property type="entry name" value="HPPD_C_like"/>
    <property type="match status" value="1"/>
</dbReference>
<evidence type="ECO:0000256" key="1">
    <source>
        <dbReference type="ARBA" id="ARBA00022723"/>
    </source>
</evidence>
<keyword evidence="1" id="KW-0479">Metal-binding</keyword>
<evidence type="ECO:0000259" key="3">
    <source>
        <dbReference type="PROSITE" id="PS51819"/>
    </source>
</evidence>
<comment type="caution">
    <text evidence="4">The sequence shown here is derived from an EMBL/GenBank/DDBJ whole genome shotgun (WGS) entry which is preliminary data.</text>
</comment>
<dbReference type="AlphaFoldDB" id="A0A8J5JIP4"/>
<organism evidence="4 5">
    <name type="scientific">Homarus americanus</name>
    <name type="common">American lobster</name>
    <dbReference type="NCBI Taxonomy" id="6706"/>
    <lineage>
        <taxon>Eukaryota</taxon>
        <taxon>Metazoa</taxon>
        <taxon>Ecdysozoa</taxon>
        <taxon>Arthropoda</taxon>
        <taxon>Crustacea</taxon>
        <taxon>Multicrustacea</taxon>
        <taxon>Malacostraca</taxon>
        <taxon>Eumalacostraca</taxon>
        <taxon>Eucarida</taxon>
        <taxon>Decapoda</taxon>
        <taxon>Pleocyemata</taxon>
        <taxon>Astacidea</taxon>
        <taxon>Nephropoidea</taxon>
        <taxon>Nephropidae</taxon>
        <taxon>Homarus</taxon>
    </lineage>
</organism>
<keyword evidence="5" id="KW-1185">Reference proteome</keyword>
<accession>A0A8J5JIP4</accession>
<feature type="compositionally biased region" description="Polar residues" evidence="2">
    <location>
        <begin position="84"/>
        <end position="118"/>
    </location>
</feature>
<dbReference type="EMBL" id="JAHLQT010038275">
    <property type="protein sequence ID" value="KAG7156974.1"/>
    <property type="molecule type" value="Genomic_DNA"/>
</dbReference>
<gene>
    <name evidence="4" type="primary">Hpd-L2</name>
    <name evidence="4" type="ORF">Hamer_G015908</name>
</gene>
<keyword evidence="4" id="KW-0560">Oxidoreductase</keyword>
<keyword evidence="4" id="KW-0223">Dioxygenase</keyword>
<feature type="domain" description="VOC" evidence="3">
    <location>
        <begin position="325"/>
        <end position="483"/>
    </location>
</feature>
<protein>
    <submittedName>
        <fullName evidence="4">4-hydroxyphenylpyruvate dioxygenase-like 2</fullName>
    </submittedName>
</protein>
<dbReference type="InterPro" id="IPR041735">
    <property type="entry name" value="4OHPhenylPyrv_dOase_C"/>
</dbReference>
<name>A0A8J5JIP4_HOMAM</name>
<dbReference type="Proteomes" id="UP000747542">
    <property type="component" value="Unassembled WGS sequence"/>
</dbReference>
<dbReference type="GO" id="GO:0009072">
    <property type="term" value="P:aromatic amino acid metabolic process"/>
    <property type="evidence" value="ECO:0007669"/>
    <property type="project" value="InterPro"/>
</dbReference>
<dbReference type="GO" id="GO:0003868">
    <property type="term" value="F:4-hydroxyphenylpyruvate dioxygenase activity"/>
    <property type="evidence" value="ECO:0007669"/>
    <property type="project" value="InterPro"/>
</dbReference>
<dbReference type="InterPro" id="IPR005956">
    <property type="entry name" value="4OHPhenylPyrv_dOase"/>
</dbReference>
<evidence type="ECO:0000313" key="4">
    <source>
        <dbReference type="EMBL" id="KAG7156974.1"/>
    </source>
</evidence>
<proteinExistence type="predicted"/>
<dbReference type="InterPro" id="IPR037523">
    <property type="entry name" value="VOC_core"/>
</dbReference>
<dbReference type="PANTHER" id="PTHR11959:SF10">
    <property type="entry name" value="4-HYDROXYPHENYLPYRUVATE DIOXYGENASE-LIKE PROTEIN"/>
    <property type="match status" value="1"/>
</dbReference>
<sequence>MSCSVLHHVEVCVKEENNLLRLLTHGFGFHVFGRRVTPCASTWALRSGTSVFTVIKRNRLVGCGRYQSYGFAAENNAEDKVPSKNKQSSPKGSSLQMMTTSSNENVTTRSHCGSSSGDKLNLDGDKSSRLYSTESSQNLSKLVCCKDASLEKRLNEYNEHWTVFCCRDGVIHSLDSVFNIALVVKDVDSVTERVRSRGGQVLREPANISDMFGQVRYSIVTSCCGNIVHTLIDKKNYEGDFLPGYEAIKECYGNAWVDTSITNGDRKQLSVNCTVPVNKSDFPPVLQNNYGSNEIFEQTLLNTADSTCYPQGGIKLPTAAPICTYIDHITYVCEAGKSNDLIDWYEHCFGMKRFMTNSEETEDGFVLGGNIGLRLKALEYWRCAEKGLAAPNASINDSSLKVVIAEPLPDVNISHVDTFLQAHKGPGVQHIGLHSQTMTATVKYMNDNGVVFRKPPAVYYQEGIKLEEIEDTGHGEEIELFRELGILLDTEKDVFADSDMPGQKRYLMQVFTKPIFEEDTFFFEIIQRCGATGFGAGNITALAKSIVLSQQQVDSSNL</sequence>
<evidence type="ECO:0000313" key="5">
    <source>
        <dbReference type="Proteomes" id="UP000747542"/>
    </source>
</evidence>
<dbReference type="PANTHER" id="PTHR11959">
    <property type="entry name" value="4-HYDROXYPHENYLPYRUVATE DIOXYGENASE"/>
    <property type="match status" value="1"/>
</dbReference>
<reference evidence="4" key="1">
    <citation type="journal article" date="2021" name="Sci. Adv.">
        <title>The American lobster genome reveals insights on longevity, neural, and immune adaptations.</title>
        <authorList>
            <person name="Polinski J.M."/>
            <person name="Zimin A.V."/>
            <person name="Clark K.F."/>
            <person name="Kohn A.B."/>
            <person name="Sadowski N."/>
            <person name="Timp W."/>
            <person name="Ptitsyn A."/>
            <person name="Khanna P."/>
            <person name="Romanova D.Y."/>
            <person name="Williams P."/>
            <person name="Greenwood S.J."/>
            <person name="Moroz L.L."/>
            <person name="Walt D.R."/>
            <person name="Bodnar A.G."/>
        </authorList>
    </citation>
    <scope>NUCLEOTIDE SEQUENCE</scope>
    <source>
        <strain evidence="4">GMGI-L3</strain>
    </source>
</reference>
<feature type="region of interest" description="Disordered" evidence="2">
    <location>
        <begin position="77"/>
        <end position="123"/>
    </location>
</feature>
<dbReference type="PROSITE" id="PS51819">
    <property type="entry name" value="VOC"/>
    <property type="match status" value="1"/>
</dbReference>